<evidence type="ECO:0000313" key="3">
    <source>
        <dbReference type="Proteomes" id="UP000199372"/>
    </source>
</evidence>
<evidence type="ECO:0000313" key="2">
    <source>
        <dbReference type="EMBL" id="SEN48232.1"/>
    </source>
</evidence>
<organism evidence="2 3">
    <name type="scientific">Palleronia pelagia</name>
    <dbReference type="NCBI Taxonomy" id="387096"/>
    <lineage>
        <taxon>Bacteria</taxon>
        <taxon>Pseudomonadati</taxon>
        <taxon>Pseudomonadota</taxon>
        <taxon>Alphaproteobacteria</taxon>
        <taxon>Rhodobacterales</taxon>
        <taxon>Roseobacteraceae</taxon>
        <taxon>Palleronia</taxon>
    </lineage>
</organism>
<dbReference type="SUPFAM" id="SSF51445">
    <property type="entry name" value="(Trans)glycosidases"/>
    <property type="match status" value="1"/>
</dbReference>
<evidence type="ECO:0000259" key="1">
    <source>
        <dbReference type="SMART" id="SM00642"/>
    </source>
</evidence>
<dbReference type="EMBL" id="FOCM01000004">
    <property type="protein sequence ID" value="SEN48232.1"/>
    <property type="molecule type" value="Genomic_DNA"/>
</dbReference>
<dbReference type="InterPro" id="IPR044077">
    <property type="entry name" value="Amylosucrase"/>
</dbReference>
<dbReference type="Gene3D" id="1.10.1740.10">
    <property type="match status" value="1"/>
</dbReference>
<dbReference type="GO" id="GO:0047669">
    <property type="term" value="F:amylosucrase activity"/>
    <property type="evidence" value="ECO:0007669"/>
    <property type="project" value="InterPro"/>
</dbReference>
<dbReference type="CDD" id="cd11324">
    <property type="entry name" value="AmyAc_Amylosucrase"/>
    <property type="match status" value="1"/>
</dbReference>
<sequence>MPKFKSRATPAGTAKHTKAKIPTVKASVTDDALFDMRWQRAEREIRTPLNRLYGRAMPIDQLMARLREVLARRWAARPADLRLLDLKRDLDPHWFQSSDMAAYVFYVDRFAGDMKGVGRKIPYLRDLGITYAHFMPCLMPRPGDSDGGYAVMDYTRIDPRLGSMADFKRVTQKMRAAGISPCIDMVLNHTAKEHAWADRARAGDPFYQKFYRLYDDPAEPLEFEKTLQEVFPNQAPGNFTFDETMGKWVWTTFNTFQWDLNWENPEVFLAILDIILNLANAGAEVLRLDAVAFMWKRMGTDCQNLPEVHDILQAINQAASVAAPATIFKAEAIVGPHQLVPYLGAGRHAGKVCNLAYHNSLMVQFWSALASRETSLMTDVLARHFPDRFTNAEWGTYIRCHDDIGWAITEDDAERAGVTGPGHRRFLADFYAGRFDGSFARGADFQVNEVTGDKRTNGSFASLAGLESALESGDARLIDDAVARINLGHALIAGFGGVPLIYMGDEIGLMNDHAWREDPDRAGDGRWMQRPAMDWNRAADAPTSDAPHGRIYRALRHILKVRAACAELGGDTPSRVLRTGHDRLFSVLRPGTEATTWVIANFSEEPQRIHRDALQMDPGPWPKDTLTDQLPDVDGDTIVVPPLACLWLRRQIW</sequence>
<dbReference type="Gene3D" id="3.90.400.10">
    <property type="entry name" value="Oligo-1,6-glucosidase, Domain 2"/>
    <property type="match status" value="1"/>
</dbReference>
<dbReference type="InterPro" id="IPR045857">
    <property type="entry name" value="O16G_dom_2"/>
</dbReference>
<reference evidence="3" key="1">
    <citation type="submission" date="2016-10" db="EMBL/GenBank/DDBJ databases">
        <authorList>
            <person name="Varghese N."/>
            <person name="Submissions S."/>
        </authorList>
    </citation>
    <scope>NUCLEOTIDE SEQUENCE [LARGE SCALE GENOMIC DNA]</scope>
    <source>
        <strain evidence="3">DSM 26893</strain>
    </source>
</reference>
<dbReference type="AlphaFoldDB" id="A0A1H8GVZ3"/>
<feature type="domain" description="Glycosyl hydrolase family 13 catalytic" evidence="1">
    <location>
        <begin position="106"/>
        <end position="546"/>
    </location>
</feature>
<dbReference type="InterPro" id="IPR013780">
    <property type="entry name" value="Glyco_hydro_b"/>
</dbReference>
<protein>
    <submittedName>
        <fullName evidence="2">Amylosucrase</fullName>
    </submittedName>
</protein>
<dbReference type="Gene3D" id="3.20.20.80">
    <property type="entry name" value="Glycosidases"/>
    <property type="match status" value="1"/>
</dbReference>
<dbReference type="RefSeq" id="WP_236737032.1">
    <property type="nucleotide sequence ID" value="NZ_FOCM01000004.1"/>
</dbReference>
<dbReference type="PANTHER" id="PTHR10357">
    <property type="entry name" value="ALPHA-AMYLASE FAMILY MEMBER"/>
    <property type="match status" value="1"/>
</dbReference>
<dbReference type="PANTHER" id="PTHR10357:SF213">
    <property type="entry name" value="ALPHA AMYLASE CATALYTIC REGION"/>
    <property type="match status" value="1"/>
</dbReference>
<gene>
    <name evidence="2" type="ORF">SAMN04488011_104229</name>
</gene>
<dbReference type="InterPro" id="IPR017853">
    <property type="entry name" value="GH"/>
</dbReference>
<keyword evidence="3" id="KW-1185">Reference proteome</keyword>
<proteinExistence type="predicted"/>
<dbReference type="InterPro" id="IPR006047">
    <property type="entry name" value="GH13_cat_dom"/>
</dbReference>
<accession>A0A1H8GVZ3</accession>
<dbReference type="Gene3D" id="2.60.40.1180">
    <property type="entry name" value="Golgi alpha-mannosidase II"/>
    <property type="match status" value="1"/>
</dbReference>
<dbReference type="Proteomes" id="UP000199372">
    <property type="component" value="Unassembled WGS sequence"/>
</dbReference>
<dbReference type="Pfam" id="PF00128">
    <property type="entry name" value="Alpha-amylase"/>
    <property type="match status" value="1"/>
</dbReference>
<dbReference type="SMART" id="SM00642">
    <property type="entry name" value="Aamy"/>
    <property type="match status" value="1"/>
</dbReference>
<name>A0A1H8GVZ3_9RHOB</name>
<dbReference type="GO" id="GO:0005975">
    <property type="term" value="P:carbohydrate metabolic process"/>
    <property type="evidence" value="ECO:0007669"/>
    <property type="project" value="InterPro"/>
</dbReference>